<keyword evidence="1" id="KW-0805">Transcription regulation</keyword>
<keyword evidence="2" id="KW-0238">DNA-binding</keyword>
<dbReference type="SUPFAM" id="SSF46894">
    <property type="entry name" value="C-terminal effector domain of the bipartite response regulators"/>
    <property type="match status" value="1"/>
</dbReference>
<dbReference type="PROSITE" id="PS50043">
    <property type="entry name" value="HTH_LUXR_2"/>
    <property type="match status" value="1"/>
</dbReference>
<dbReference type="PANTHER" id="PTHR44688">
    <property type="entry name" value="DNA-BINDING TRANSCRIPTIONAL ACTIVATOR DEVR_DOSR"/>
    <property type="match status" value="1"/>
</dbReference>
<dbReference type="InterPro" id="IPR036388">
    <property type="entry name" value="WH-like_DNA-bd_sf"/>
</dbReference>
<reference evidence="5" key="1">
    <citation type="submission" date="2022-03" db="EMBL/GenBank/DDBJ databases">
        <title>Brevibacterium spongiae sp. nov., isolated from marine sponge.</title>
        <authorList>
            <person name="Li Z."/>
            <person name="Zhang M."/>
        </authorList>
    </citation>
    <scope>NUCLEOTIDE SEQUENCE</scope>
    <source>
        <strain evidence="5">WHS-Z9</strain>
    </source>
</reference>
<dbReference type="InterPro" id="IPR041664">
    <property type="entry name" value="AAA_16"/>
</dbReference>
<proteinExistence type="predicted"/>
<dbReference type="SMART" id="SM00421">
    <property type="entry name" value="HTH_LUXR"/>
    <property type="match status" value="1"/>
</dbReference>
<dbReference type="Pfam" id="PF13191">
    <property type="entry name" value="AAA_16"/>
    <property type="match status" value="1"/>
</dbReference>
<dbReference type="Proteomes" id="UP001064879">
    <property type="component" value="Chromosome"/>
</dbReference>
<evidence type="ECO:0000256" key="3">
    <source>
        <dbReference type="ARBA" id="ARBA00023163"/>
    </source>
</evidence>
<evidence type="ECO:0000313" key="6">
    <source>
        <dbReference type="Proteomes" id="UP001064879"/>
    </source>
</evidence>
<dbReference type="EMBL" id="CP093443">
    <property type="protein sequence ID" value="UVI36848.1"/>
    <property type="molecule type" value="Genomic_DNA"/>
</dbReference>
<dbReference type="InterPro" id="IPR027417">
    <property type="entry name" value="P-loop_NTPase"/>
</dbReference>
<evidence type="ECO:0000259" key="4">
    <source>
        <dbReference type="PROSITE" id="PS50043"/>
    </source>
</evidence>
<dbReference type="Pfam" id="PF00196">
    <property type="entry name" value="GerE"/>
    <property type="match status" value="1"/>
</dbReference>
<evidence type="ECO:0000256" key="1">
    <source>
        <dbReference type="ARBA" id="ARBA00023015"/>
    </source>
</evidence>
<dbReference type="SUPFAM" id="SSF52540">
    <property type="entry name" value="P-loop containing nucleoside triphosphate hydrolases"/>
    <property type="match status" value="1"/>
</dbReference>
<evidence type="ECO:0000256" key="2">
    <source>
        <dbReference type="ARBA" id="ARBA00023125"/>
    </source>
</evidence>
<evidence type="ECO:0000313" key="5">
    <source>
        <dbReference type="EMBL" id="UVI36848.1"/>
    </source>
</evidence>
<sequence length="883" mass="96598">MTLMIRDNELAALTRVVHGSGPATIVMAGEFGSGRSSLINAAAEASPVPSRIFRVSSTESTWNYSGLSAFLSIIDDLNDTSFNSLMRFDGGPESAFHLAEDLDTALRETLLPPMSLFIDDADLLDPLSQDVIGYLLRRRSMRNLRTVLATGSLPADGPWSSFPQLPLDPLGVPSLIRLGRSLTSPLAWDAVLETVARVSAGSPMSLKSMLSVVRSEVLHGTAPMSLPLPLGQKLCSLLAAALDEFSPGQMACLRVVSCAGSVPSDIAAAVAGPDAGELDELVHLGTLNRVNDELLFADARLRSAVYHAMPEAEQLRLHGEIAGLCTGRHAHHRPWHESFTSGADGLVEDLVCAARTHVHTGRIQTAIELTERALTLAGDELPTAAFEALTEALIMKCEYALARRLLSVLRGPVGDESLGPTHTRLQALLDFSQFGTVTDQHVDEILALHGRSAPDECALLLATLTSCQLQRWEVRKATRTAERMRAFVGADSLQARVVDSVVALFTEALAGRELPGPAQLHAIGEDIRACFPAEYSWLLISHALALADRHEDARPLLKNLSDQFSHIPSLFTRYARRVTLLNEMRACNFFEVRRLEKLITAGEERGGAAQDLITSAMIAILDNRHDEAKATVRAARRRITPGASRVTTHQLAIVQAKLAMHDRDFAAANRHFAQVRHSSAADGSPHLLRFHDDYIESLVYSGHTDRALEVFGDLTAAYDKAPTAWTEHAIARTRPLLLTGEESLQAFAELVETWQQPGFEYLRARTLFSYANRLTELGRDGEARDTRELAGAIFAELGLDELCAADDQPAPTLLDRLDDKELPVVQLLLKGHKNHVIAHELFVSVRTVELRLTNIYRKAGVKSRFELMRLIEAEATDEDERVG</sequence>
<gene>
    <name evidence="5" type="ORF">L1F31_04090</name>
</gene>
<dbReference type="Gene3D" id="1.10.10.10">
    <property type="entry name" value="Winged helix-like DNA-binding domain superfamily/Winged helix DNA-binding domain"/>
    <property type="match status" value="1"/>
</dbReference>
<dbReference type="InterPro" id="IPR016032">
    <property type="entry name" value="Sig_transdc_resp-reg_C-effctor"/>
</dbReference>
<dbReference type="CDD" id="cd06170">
    <property type="entry name" value="LuxR_C_like"/>
    <property type="match status" value="1"/>
</dbReference>
<feature type="domain" description="HTH luxR-type" evidence="4">
    <location>
        <begin position="810"/>
        <end position="875"/>
    </location>
</feature>
<dbReference type="InterPro" id="IPR000792">
    <property type="entry name" value="Tscrpt_reg_LuxR_C"/>
</dbReference>
<dbReference type="PRINTS" id="PR00038">
    <property type="entry name" value="HTHLUXR"/>
</dbReference>
<name>A0ABY5SQP2_9MICO</name>
<dbReference type="RefSeq" id="WP_265419414.1">
    <property type="nucleotide sequence ID" value="NZ_CP093443.1"/>
</dbReference>
<accession>A0ABY5SQP2</accession>
<dbReference type="PANTHER" id="PTHR44688:SF16">
    <property type="entry name" value="DNA-BINDING TRANSCRIPTIONAL ACTIVATOR DEVR_DOSR"/>
    <property type="match status" value="1"/>
</dbReference>
<dbReference type="PROSITE" id="PS00622">
    <property type="entry name" value="HTH_LUXR_1"/>
    <property type="match status" value="1"/>
</dbReference>
<organism evidence="5 6">
    <name type="scientific">Brevibacterium spongiae</name>
    <dbReference type="NCBI Taxonomy" id="2909672"/>
    <lineage>
        <taxon>Bacteria</taxon>
        <taxon>Bacillati</taxon>
        <taxon>Actinomycetota</taxon>
        <taxon>Actinomycetes</taxon>
        <taxon>Micrococcales</taxon>
        <taxon>Brevibacteriaceae</taxon>
        <taxon>Brevibacterium</taxon>
    </lineage>
</organism>
<protein>
    <submittedName>
        <fullName evidence="5">LuxR C-terminal-related transcriptional regulator</fullName>
    </submittedName>
</protein>
<keyword evidence="6" id="KW-1185">Reference proteome</keyword>
<keyword evidence="3" id="KW-0804">Transcription</keyword>